<proteinExistence type="inferred from homology"/>
<name>A0A9D2UW69_9ACTN</name>
<reference evidence="3" key="2">
    <citation type="submission" date="2021-09" db="EMBL/GenBank/DDBJ databases">
        <authorList>
            <person name="Gilroy R."/>
        </authorList>
    </citation>
    <scope>NUCLEOTIDE SEQUENCE</scope>
    <source>
        <strain evidence="3">ChiGjej6B6-11269</strain>
    </source>
</reference>
<dbReference type="Proteomes" id="UP000786989">
    <property type="component" value="Unassembled WGS sequence"/>
</dbReference>
<dbReference type="PANTHER" id="PTHR30508:SF1">
    <property type="entry name" value="UPF0051 PROTEIN ABCI8, CHLOROPLASTIC-RELATED"/>
    <property type="match status" value="1"/>
</dbReference>
<dbReference type="PANTHER" id="PTHR30508">
    <property type="entry name" value="FES CLUSTER ASSEMBLY PROTEIN SUF"/>
    <property type="match status" value="1"/>
</dbReference>
<organism evidence="3 4">
    <name type="scientific">Slackia equolifaciens</name>
    <dbReference type="NCBI Taxonomy" id="498718"/>
    <lineage>
        <taxon>Bacteria</taxon>
        <taxon>Bacillati</taxon>
        <taxon>Actinomycetota</taxon>
        <taxon>Coriobacteriia</taxon>
        <taxon>Eggerthellales</taxon>
        <taxon>Eggerthellaceae</taxon>
        <taxon>Slackia</taxon>
    </lineage>
</organism>
<accession>A0A9D2UW69</accession>
<dbReference type="Pfam" id="PF01458">
    <property type="entry name" value="SUFBD_core"/>
    <property type="match status" value="1"/>
</dbReference>
<dbReference type="EMBL" id="DYWI01000057">
    <property type="protein sequence ID" value="HJF65183.1"/>
    <property type="molecule type" value="Genomic_DNA"/>
</dbReference>
<comment type="caution">
    <text evidence="3">The sequence shown here is derived from an EMBL/GenBank/DDBJ whole genome shotgun (WGS) entry which is preliminary data.</text>
</comment>
<feature type="non-terminal residue" evidence="3">
    <location>
        <position position="434"/>
    </location>
</feature>
<dbReference type="PROSITE" id="PS50887">
    <property type="entry name" value="GGDEF"/>
    <property type="match status" value="1"/>
</dbReference>
<evidence type="ECO:0000313" key="3">
    <source>
        <dbReference type="EMBL" id="HJF65183.1"/>
    </source>
</evidence>
<feature type="domain" description="GGDEF" evidence="2">
    <location>
        <begin position="353"/>
        <end position="434"/>
    </location>
</feature>
<sequence length="434" mass="45079">MTHDSFAAGDAAQEAPKAITVNAMPAATWGWLKMNDAQAAVPAHLASAPNAAYLEVEVNGETVNPTRDADAFERALDAAAGRYALAQRLGAGDAAQQSSRQSTTPEKALDATALSSYQSGALDLERTYTPARAFKTGMGHEGFGYLSEVSGGPHLIAAPAHASVCATLHVCGAPGAAAVGAVDVVASEGSNVSLTIALDSPDEGEGIVGSAVRVLAGKGARVSIACIQTLADGYTALDDTGMFLAEGAQASVRHDVLGAGTSFTGLSADLRGDESRATVNVNYLGARSQTRDFNYEITHRGRNTESNISANGVLAGESKKCLRGTIDLTHGCKGSQGTEHETVLLADERVRNKSVPVILCDEDEVAGNHGATIGHIRADQLLYLTCRGISEDAAEELFIRAKLEDAAIAAPSRAARAGIVRLGKRMFDDFEESL</sequence>
<protein>
    <submittedName>
        <fullName evidence="3">SufD family Fe-S cluster assembly protein</fullName>
    </submittedName>
</protein>
<evidence type="ECO:0000259" key="2">
    <source>
        <dbReference type="PROSITE" id="PS50887"/>
    </source>
</evidence>
<evidence type="ECO:0000256" key="1">
    <source>
        <dbReference type="ARBA" id="ARBA00043967"/>
    </source>
</evidence>
<dbReference type="AlphaFoldDB" id="A0A9D2UW69"/>
<dbReference type="InterPro" id="IPR037284">
    <property type="entry name" value="SUF_FeS_clus_asmbl_SufBD_sf"/>
</dbReference>
<dbReference type="InterPro" id="IPR000160">
    <property type="entry name" value="GGDEF_dom"/>
</dbReference>
<dbReference type="InterPro" id="IPR055346">
    <property type="entry name" value="Fe-S_cluster_assembly_SufBD"/>
</dbReference>
<dbReference type="GO" id="GO:0016226">
    <property type="term" value="P:iron-sulfur cluster assembly"/>
    <property type="evidence" value="ECO:0007669"/>
    <property type="project" value="InterPro"/>
</dbReference>
<comment type="similarity">
    <text evidence="1">Belongs to the iron-sulfur cluster assembly SufBD family.</text>
</comment>
<evidence type="ECO:0000313" key="4">
    <source>
        <dbReference type="Proteomes" id="UP000786989"/>
    </source>
</evidence>
<dbReference type="InterPro" id="IPR000825">
    <property type="entry name" value="SUF_FeS_clus_asmbl_SufBD_core"/>
</dbReference>
<reference evidence="3" key="1">
    <citation type="journal article" date="2021" name="PeerJ">
        <title>Extensive microbial diversity within the chicken gut microbiome revealed by metagenomics and culture.</title>
        <authorList>
            <person name="Gilroy R."/>
            <person name="Ravi A."/>
            <person name="Getino M."/>
            <person name="Pursley I."/>
            <person name="Horton D.L."/>
            <person name="Alikhan N.F."/>
            <person name="Baker D."/>
            <person name="Gharbi K."/>
            <person name="Hall N."/>
            <person name="Watson M."/>
            <person name="Adriaenssens E.M."/>
            <person name="Foster-Nyarko E."/>
            <person name="Jarju S."/>
            <person name="Secka A."/>
            <person name="Antonio M."/>
            <person name="Oren A."/>
            <person name="Chaudhuri R.R."/>
            <person name="La Ragione R."/>
            <person name="Hildebrand F."/>
            <person name="Pallen M.J."/>
        </authorList>
    </citation>
    <scope>NUCLEOTIDE SEQUENCE</scope>
    <source>
        <strain evidence="3">ChiGjej6B6-11269</strain>
    </source>
</reference>
<gene>
    <name evidence="3" type="ORF">K8U77_03580</name>
</gene>
<dbReference type="SUPFAM" id="SSF101960">
    <property type="entry name" value="Stabilizer of iron transporter SufD"/>
    <property type="match status" value="1"/>
</dbReference>